<dbReference type="FunFam" id="1.20.1250.20:FF:000067">
    <property type="entry name" value="sialin isoform X2"/>
    <property type="match status" value="1"/>
</dbReference>
<keyword evidence="5" id="KW-0813">Transport</keyword>
<dbReference type="GO" id="GO:0016020">
    <property type="term" value="C:membrane"/>
    <property type="evidence" value="ECO:0000318"/>
    <property type="project" value="GO_Central"/>
</dbReference>
<dbReference type="FunFam" id="1.20.1250.20:FF:000003">
    <property type="entry name" value="Solute carrier family 17 member 3"/>
    <property type="match status" value="1"/>
</dbReference>
<sequence>MGSSRTPSIYVIPHHDFPSVASNFPGPQPNKMTNAELTRPALVPSTRFALAIACFLGSAVVYMLRTSLSMAIVCMINKPPKNETANKCDPDPVGTSPAADLGDIINATTAAPPPQYEFDWSTEQEGMVMSSFFYGYLFSQVLGGMIAAKFGGKRVILGAMLLAAIFTLMSPVAARTHMFGLMGMRAAIGFTQGAVFPAMHSMWSQWAPPQESSVLTSISYAGTQFGNIIVLPLGGFLCTYGPDGGWPSIFYLLGLVGVLWCAVWMYMAADRPANHPRISAAEKNYIIASQEATMGKTSAHAVSTPWIELLTSRAVWACWFGHFAGDWGAYTMLVCMPSFLSDVLGLELQTLGLLSAVPYIAYFVMINVGGVVSDYLRAKNIMSTLNMRRTAILIALIGQAVFLVLSTFCGCGQDGLVIFFLTVGMALSGLQFSSYVVNYIDIASAHSGTVMGIGNTMSCLGGIISPMITSKIVVQKTQGEWQVVMMITAAILVAGSVLFCVLAKGEVEPWARNSEDAGEEMEEMQPLRSGKKEDEGKQ</sequence>
<evidence type="ECO:0000256" key="18">
    <source>
        <dbReference type="ARBA" id="ARBA00051403"/>
    </source>
</evidence>
<evidence type="ECO:0000256" key="5">
    <source>
        <dbReference type="ARBA" id="ARBA00022448"/>
    </source>
</evidence>
<keyword evidence="6" id="KW-1003">Cell membrane</keyword>
<dbReference type="InterPro" id="IPR036259">
    <property type="entry name" value="MFS_trans_sf"/>
</dbReference>
<name>A0A2A6CHK6_PRIPA</name>
<dbReference type="Pfam" id="PF07690">
    <property type="entry name" value="MFS_1"/>
    <property type="match status" value="1"/>
</dbReference>
<evidence type="ECO:0000256" key="9">
    <source>
        <dbReference type="ARBA" id="ARBA00022989"/>
    </source>
</evidence>
<evidence type="ECO:0000256" key="6">
    <source>
        <dbReference type="ARBA" id="ARBA00022475"/>
    </source>
</evidence>
<evidence type="ECO:0000256" key="12">
    <source>
        <dbReference type="ARBA" id="ARBA00023180"/>
    </source>
</evidence>
<dbReference type="Gene3D" id="1.20.1250.20">
    <property type="entry name" value="MFS general substrate transporter like domains"/>
    <property type="match status" value="2"/>
</dbReference>
<comment type="function">
    <text evidence="21">Receptor for CM101, a polysaccharide produced by group B Streptococcus with antipathoangiogenic properties.</text>
</comment>
<keyword evidence="9" id="KW-1133">Transmembrane helix</keyword>
<keyword evidence="14" id="KW-0968">Cytoplasmic vesicle</keyword>
<gene>
    <name evidence="27" type="primary">WBGene00276448</name>
</gene>
<evidence type="ECO:0000256" key="22">
    <source>
        <dbReference type="ARBA" id="ARBA00069713"/>
    </source>
</evidence>
<evidence type="ECO:0000256" key="1">
    <source>
        <dbReference type="ARBA" id="ARBA00004432"/>
    </source>
</evidence>
<comment type="catalytic activity">
    <reaction evidence="16">
        <text>L-aspartate(out) = L-aspartate(in)</text>
        <dbReference type="Rhea" id="RHEA:66332"/>
        <dbReference type="ChEBI" id="CHEBI:29991"/>
    </reaction>
    <physiologicalReaction direction="left-to-right" evidence="16">
        <dbReference type="Rhea" id="RHEA:66333"/>
    </physiologicalReaction>
</comment>
<dbReference type="OrthoDB" id="2985014at2759"/>
<keyword evidence="7" id="KW-0812">Transmembrane</keyword>
<comment type="catalytic activity">
    <reaction evidence="19">
        <text>L-glutamate(out) = L-glutamate(in)</text>
        <dbReference type="Rhea" id="RHEA:66336"/>
        <dbReference type="ChEBI" id="CHEBI:29985"/>
    </reaction>
    <physiologicalReaction direction="left-to-right" evidence="19">
        <dbReference type="Rhea" id="RHEA:66337"/>
    </physiologicalReaction>
</comment>
<evidence type="ECO:0000256" key="10">
    <source>
        <dbReference type="ARBA" id="ARBA00023018"/>
    </source>
</evidence>
<evidence type="ECO:0000256" key="7">
    <source>
        <dbReference type="ARBA" id="ARBA00022692"/>
    </source>
</evidence>
<dbReference type="EnsemblMetazoa" id="PPA38079.1">
    <property type="protein sequence ID" value="PPA38079.1"/>
    <property type="gene ID" value="WBGene00276448"/>
</dbReference>
<reference evidence="28" key="1">
    <citation type="journal article" date="2008" name="Nat. Genet.">
        <title>The Pristionchus pacificus genome provides a unique perspective on nematode lifestyle and parasitism.</title>
        <authorList>
            <person name="Dieterich C."/>
            <person name="Clifton S.W."/>
            <person name="Schuster L.N."/>
            <person name="Chinwalla A."/>
            <person name="Delehaunty K."/>
            <person name="Dinkelacker I."/>
            <person name="Fulton L."/>
            <person name="Fulton R."/>
            <person name="Godfrey J."/>
            <person name="Minx P."/>
            <person name="Mitreva M."/>
            <person name="Roeseler W."/>
            <person name="Tian H."/>
            <person name="Witte H."/>
            <person name="Yang S.P."/>
            <person name="Wilson R.K."/>
            <person name="Sommer R.J."/>
        </authorList>
    </citation>
    <scope>NUCLEOTIDE SEQUENCE [LARGE SCALE GENOMIC DNA]</scope>
    <source>
        <strain evidence="28">PS312</strain>
    </source>
</reference>
<evidence type="ECO:0000313" key="27">
    <source>
        <dbReference type="EnsemblMetazoa" id="PPA38079.1"/>
    </source>
</evidence>
<evidence type="ECO:0000313" key="28">
    <source>
        <dbReference type="Proteomes" id="UP000005239"/>
    </source>
</evidence>
<comment type="catalytic activity">
    <reaction evidence="15">
        <text>2 nitrate(out) + H(+)(out) = 2 nitrate(in) + H(+)(in)</text>
        <dbReference type="Rhea" id="RHEA:71539"/>
        <dbReference type="ChEBI" id="CHEBI:15378"/>
        <dbReference type="ChEBI" id="CHEBI:17632"/>
    </reaction>
    <physiologicalReaction direction="left-to-right" evidence="15">
        <dbReference type="Rhea" id="RHEA:71540"/>
    </physiologicalReaction>
</comment>
<evidence type="ECO:0000256" key="16">
    <source>
        <dbReference type="ARBA" id="ARBA00050554"/>
    </source>
</evidence>
<keyword evidence="11" id="KW-0472">Membrane</keyword>
<evidence type="ECO:0000256" key="21">
    <source>
        <dbReference type="ARBA" id="ARBA00056891"/>
    </source>
</evidence>
<keyword evidence="12" id="KW-0325">Glycoprotein</keyword>
<dbReference type="InterPro" id="IPR011701">
    <property type="entry name" value="MFS"/>
</dbReference>
<accession>A0A8R1YUA8</accession>
<dbReference type="GO" id="GO:0022857">
    <property type="term" value="F:transmembrane transporter activity"/>
    <property type="evidence" value="ECO:0000318"/>
    <property type="project" value="GO_Central"/>
</dbReference>
<dbReference type="PANTHER" id="PTHR11662:SF399">
    <property type="entry name" value="FI19708P1-RELATED"/>
    <property type="match status" value="1"/>
</dbReference>
<dbReference type="GO" id="GO:0030672">
    <property type="term" value="C:synaptic vesicle membrane"/>
    <property type="evidence" value="ECO:0007669"/>
    <property type="project" value="UniProtKB-SubCell"/>
</dbReference>
<keyword evidence="28" id="KW-1185">Reference proteome</keyword>
<keyword evidence="13" id="KW-0458">Lysosome</keyword>
<dbReference type="PROSITE" id="PS50850">
    <property type="entry name" value="MFS"/>
    <property type="match status" value="1"/>
</dbReference>
<evidence type="ECO:0000256" key="20">
    <source>
        <dbReference type="ARBA" id="ARBA00051612"/>
    </source>
</evidence>
<evidence type="ECO:0000256" key="2">
    <source>
        <dbReference type="ARBA" id="ARBA00004554"/>
    </source>
</evidence>
<dbReference type="InterPro" id="IPR020846">
    <property type="entry name" value="MFS_dom"/>
</dbReference>
<dbReference type="SUPFAM" id="SSF103473">
    <property type="entry name" value="MFS general substrate transporter"/>
    <property type="match status" value="1"/>
</dbReference>
<dbReference type="Proteomes" id="UP000005239">
    <property type="component" value="Unassembled WGS sequence"/>
</dbReference>
<evidence type="ECO:0000256" key="4">
    <source>
        <dbReference type="ARBA" id="ARBA00004656"/>
    </source>
</evidence>
<dbReference type="AlphaFoldDB" id="A0A2A6CHK6"/>
<dbReference type="CDD" id="cd17318">
    <property type="entry name" value="MFS_SLC17"/>
    <property type="match status" value="1"/>
</dbReference>
<evidence type="ECO:0000256" key="3">
    <source>
        <dbReference type="ARBA" id="ARBA00004638"/>
    </source>
</evidence>
<evidence type="ECO:0000256" key="13">
    <source>
        <dbReference type="ARBA" id="ARBA00023228"/>
    </source>
</evidence>
<evidence type="ECO:0000256" key="25">
    <source>
        <dbReference type="ARBA" id="ARBA00081925"/>
    </source>
</evidence>
<dbReference type="InterPro" id="IPR050382">
    <property type="entry name" value="MFS_Na/Anion_cotransporter"/>
</dbReference>
<proteinExistence type="predicted"/>
<feature type="domain" description="Major facilitator superfamily (MFS) profile" evidence="26">
    <location>
        <begin position="46"/>
        <end position="507"/>
    </location>
</feature>
<evidence type="ECO:0000256" key="14">
    <source>
        <dbReference type="ARBA" id="ARBA00023329"/>
    </source>
</evidence>
<dbReference type="GO" id="GO:0016323">
    <property type="term" value="C:basolateral plasma membrane"/>
    <property type="evidence" value="ECO:0007669"/>
    <property type="project" value="UniProtKB-SubCell"/>
</dbReference>
<evidence type="ECO:0000256" key="11">
    <source>
        <dbReference type="ARBA" id="ARBA00023136"/>
    </source>
</evidence>
<keyword evidence="8" id="KW-0769">Symport</keyword>
<evidence type="ECO:0000256" key="24">
    <source>
        <dbReference type="ARBA" id="ARBA00081195"/>
    </source>
</evidence>
<evidence type="ECO:0000256" key="8">
    <source>
        <dbReference type="ARBA" id="ARBA00022847"/>
    </source>
</evidence>
<evidence type="ECO:0000259" key="26">
    <source>
        <dbReference type="PROSITE" id="PS50850"/>
    </source>
</evidence>
<reference evidence="27" key="2">
    <citation type="submission" date="2022-06" db="UniProtKB">
        <authorList>
            <consortium name="EnsemblMetazoa"/>
        </authorList>
    </citation>
    <scope>IDENTIFICATION</scope>
    <source>
        <strain evidence="27">PS312</strain>
    </source>
</reference>
<comment type="catalytic activity">
    <reaction evidence="17">
        <text>N-acetylneuraminate(in) + H(+)(in) = N-acetylneuraminate(out) + H(+)(out)</text>
        <dbReference type="Rhea" id="RHEA:28987"/>
        <dbReference type="ChEBI" id="CHEBI:15378"/>
        <dbReference type="ChEBI" id="CHEBI:35418"/>
    </reaction>
    <physiologicalReaction direction="right-to-left" evidence="17">
        <dbReference type="Rhea" id="RHEA:28989"/>
    </physiologicalReaction>
</comment>
<comment type="catalytic activity">
    <reaction evidence="18">
        <text>N-acetyl-L-aspartyl-L-glutamate(out) = N-acetyl-L-aspartyl-L-glutamate(in)</text>
        <dbReference type="Rhea" id="RHEA:72599"/>
        <dbReference type="ChEBI" id="CHEBI:76931"/>
    </reaction>
    <physiologicalReaction direction="left-to-right" evidence="18">
        <dbReference type="Rhea" id="RHEA:72600"/>
    </physiologicalReaction>
</comment>
<dbReference type="GO" id="GO:0005765">
    <property type="term" value="C:lysosomal membrane"/>
    <property type="evidence" value="ECO:0007669"/>
    <property type="project" value="UniProtKB-SubCell"/>
</dbReference>
<dbReference type="GO" id="GO:0046942">
    <property type="term" value="P:carboxylic acid transport"/>
    <property type="evidence" value="ECO:0007669"/>
    <property type="project" value="UniProtKB-ARBA"/>
</dbReference>
<evidence type="ECO:0000256" key="23">
    <source>
        <dbReference type="ARBA" id="ARBA00080244"/>
    </source>
</evidence>
<dbReference type="GO" id="GO:0015293">
    <property type="term" value="F:symporter activity"/>
    <property type="evidence" value="ECO:0007669"/>
    <property type="project" value="UniProtKB-KW"/>
</dbReference>
<dbReference type="PANTHER" id="PTHR11662">
    <property type="entry name" value="SOLUTE CARRIER FAMILY 17"/>
    <property type="match status" value="1"/>
</dbReference>
<protein>
    <recommendedName>
        <fullName evidence="22">Sialin</fullName>
    </recommendedName>
    <alternativeName>
        <fullName evidence="25">H(+)/nitrate cotransporter</fullName>
    </alternativeName>
    <alternativeName>
        <fullName evidence="23">H(+)/sialic acid cotransporter</fullName>
    </alternativeName>
    <alternativeName>
        <fullName evidence="24">Vesicular excitatory amino acid transporter</fullName>
    </alternativeName>
</protein>
<comment type="catalytic activity">
    <reaction evidence="20">
        <text>D-glucuronate(out) + H(+)(out) = D-glucuronate(in) + H(+)(in)</text>
        <dbReference type="Rhea" id="RHEA:72591"/>
        <dbReference type="ChEBI" id="CHEBI:15378"/>
        <dbReference type="ChEBI" id="CHEBI:58720"/>
    </reaction>
    <physiologicalReaction direction="left-to-right" evidence="20">
        <dbReference type="Rhea" id="RHEA:72592"/>
    </physiologicalReaction>
</comment>
<organism evidence="27 28">
    <name type="scientific">Pristionchus pacificus</name>
    <name type="common">Parasitic nematode worm</name>
    <dbReference type="NCBI Taxonomy" id="54126"/>
    <lineage>
        <taxon>Eukaryota</taxon>
        <taxon>Metazoa</taxon>
        <taxon>Ecdysozoa</taxon>
        <taxon>Nematoda</taxon>
        <taxon>Chromadorea</taxon>
        <taxon>Rhabditida</taxon>
        <taxon>Rhabditina</taxon>
        <taxon>Diplogasteromorpha</taxon>
        <taxon>Diplogasteroidea</taxon>
        <taxon>Neodiplogasteridae</taxon>
        <taxon>Pristionchus</taxon>
    </lineage>
</organism>
<evidence type="ECO:0000256" key="15">
    <source>
        <dbReference type="ARBA" id="ARBA00050101"/>
    </source>
</evidence>
<evidence type="ECO:0000256" key="17">
    <source>
        <dbReference type="ARBA" id="ARBA00050625"/>
    </source>
</evidence>
<keyword evidence="10" id="KW-0770">Synapse</keyword>
<comment type="subcellular location">
    <subcellularLocation>
        <location evidence="2">Basolateral cell membrane</location>
        <topology evidence="2">Multi-pass membrane protein</topology>
    </subcellularLocation>
    <subcellularLocation>
        <location evidence="3">Cytoplasmic vesicle</location>
        <location evidence="3">Secretory vesicle membrane</location>
        <topology evidence="3">Multi-pass membrane protein</topology>
    </subcellularLocation>
    <subcellularLocation>
        <location evidence="1">Cytoplasmic vesicle</location>
        <location evidence="1">Secretory vesicle</location>
        <location evidence="1">Synaptic vesicle membrane</location>
    </subcellularLocation>
    <subcellularLocation>
        <location evidence="4">Lysosome membrane</location>
    </subcellularLocation>
</comment>
<evidence type="ECO:0000256" key="19">
    <source>
        <dbReference type="ARBA" id="ARBA00051447"/>
    </source>
</evidence>
<accession>A0A2A6CHK6</accession>